<dbReference type="RefSeq" id="WP_116537183.1">
    <property type="nucleotide sequence ID" value="NZ_QDFT01000011.1"/>
</dbReference>
<comment type="caution">
    <text evidence="1">The sequence shown here is derived from an EMBL/GenBank/DDBJ whole genome shotgun (WGS) entry which is preliminary data.</text>
</comment>
<evidence type="ECO:0008006" key="3">
    <source>
        <dbReference type="Google" id="ProtNLM"/>
    </source>
</evidence>
<protein>
    <recommendedName>
        <fullName evidence="3">Phage tail protein</fullName>
    </recommendedName>
</protein>
<evidence type="ECO:0000313" key="1">
    <source>
        <dbReference type="EMBL" id="PVE76101.1"/>
    </source>
</evidence>
<reference evidence="1 2" key="1">
    <citation type="submission" date="2018-04" db="EMBL/GenBank/DDBJ databases">
        <authorList>
            <person name="Go L.Y."/>
            <person name="Mitchell J.A."/>
        </authorList>
    </citation>
    <scope>NUCLEOTIDE SEQUENCE [LARGE SCALE GENOMIC DNA]</scope>
    <source>
        <strain evidence="1 2">TPD7010</strain>
    </source>
</reference>
<proteinExistence type="predicted"/>
<dbReference type="Proteomes" id="UP000244649">
    <property type="component" value="Unassembled WGS sequence"/>
</dbReference>
<sequence length="132" mass="13768">MAVVVNKTFLNKATITIGADEYTNAFRDPALTPTTPEVSVIDASGTAVPLNGKSTWVFTGVLYQDWTSTGLAKSWFTNEGNEATIKLILPGTQGVFTFKVLLKAPTIGGATNAAAESAVSLNVSGTPVWSAS</sequence>
<name>A0A2T7WQD1_MICTE</name>
<dbReference type="EMBL" id="QDFT01000011">
    <property type="protein sequence ID" value="PVE76101.1"/>
    <property type="molecule type" value="Genomic_DNA"/>
</dbReference>
<organism evidence="1 2">
    <name type="scientific">Microbacterium testaceum</name>
    <name type="common">Aureobacterium testaceum</name>
    <name type="synonym">Brevibacterium testaceum</name>
    <dbReference type="NCBI Taxonomy" id="2033"/>
    <lineage>
        <taxon>Bacteria</taxon>
        <taxon>Bacillati</taxon>
        <taxon>Actinomycetota</taxon>
        <taxon>Actinomycetes</taxon>
        <taxon>Micrococcales</taxon>
        <taxon>Microbacteriaceae</taxon>
        <taxon>Microbacterium</taxon>
    </lineage>
</organism>
<gene>
    <name evidence="1" type="ORF">DC432_06610</name>
</gene>
<dbReference type="AlphaFoldDB" id="A0A2T7WQD1"/>
<accession>A0A2T7WQD1</accession>
<evidence type="ECO:0000313" key="2">
    <source>
        <dbReference type="Proteomes" id="UP000244649"/>
    </source>
</evidence>